<comment type="subcellular location">
    <subcellularLocation>
        <location evidence="1 6">Bacterial flagellum basal body</location>
    </subcellularLocation>
</comment>
<dbReference type="InterPro" id="IPR019776">
    <property type="entry name" value="Flagellar_basal_body_rod_CS"/>
</dbReference>
<dbReference type="Pfam" id="PF00460">
    <property type="entry name" value="Flg_bb_rod"/>
    <property type="match status" value="1"/>
</dbReference>
<evidence type="ECO:0000256" key="4">
    <source>
        <dbReference type="ARBA" id="ARBA00023143"/>
    </source>
</evidence>
<dbReference type="GO" id="GO:0030694">
    <property type="term" value="C:bacterial-type flagellum basal body, rod"/>
    <property type="evidence" value="ECO:0007669"/>
    <property type="project" value="UniProtKB-UniRule"/>
</dbReference>
<dbReference type="Pfam" id="PF06429">
    <property type="entry name" value="Flg_bbr_C"/>
    <property type="match status" value="1"/>
</dbReference>
<proteinExistence type="inferred from homology"/>
<evidence type="ECO:0000259" key="7">
    <source>
        <dbReference type="Pfam" id="PF00460"/>
    </source>
</evidence>
<dbReference type="InterPro" id="IPR010930">
    <property type="entry name" value="Flg_bb/hook_C_dom"/>
</dbReference>
<dbReference type="EMBL" id="CP034879">
    <property type="protein sequence ID" value="QCI20473.1"/>
    <property type="molecule type" value="Genomic_DNA"/>
</dbReference>
<dbReference type="NCBIfam" id="TIGR01395">
    <property type="entry name" value="FlgC"/>
    <property type="match status" value="1"/>
</dbReference>
<evidence type="ECO:0000256" key="1">
    <source>
        <dbReference type="ARBA" id="ARBA00004117"/>
    </source>
</evidence>
<feature type="domain" description="Flagellar basal body rod protein N-terminal" evidence="7">
    <location>
        <begin position="7"/>
        <end position="32"/>
    </location>
</feature>
<sequence>MSLLNIFNIAGSAMTAQSQKINVIASNLANVDSIIHKNGKFYPYIAKKVIFEFDPLSNSEIGGVKISRIIEDSSPMKLIYNPNHPMANKKGYILTSNVNPISETVNNLVAARSYQANVEVFKAAKSMINKTLTIIE</sequence>
<protein>
    <recommendedName>
        <fullName evidence="3 6">Flagellar basal-body rod protein FlgC</fullName>
    </recommendedName>
</protein>
<reference evidence="9 10" key="2">
    <citation type="submission" date="2019-05" db="EMBL/GenBank/DDBJ databases">
        <title>Genome evolution of the obligate endosymbiont Buchnera aphidicola.</title>
        <authorList>
            <person name="Moran N.A."/>
        </authorList>
    </citation>
    <scope>NUCLEOTIDE SEQUENCE [LARGE SCALE GENOMIC DNA]</scope>
    <source>
        <strain evidence="9 10">Bca</strain>
    </source>
</reference>
<dbReference type="PANTHER" id="PTHR30435:SF2">
    <property type="entry name" value="FLAGELLAR BASAL-BODY ROD PROTEIN FLGC"/>
    <property type="match status" value="1"/>
</dbReference>
<evidence type="ECO:0000259" key="8">
    <source>
        <dbReference type="Pfam" id="PF06429"/>
    </source>
</evidence>
<comment type="subunit">
    <text evidence="5 6">The basal body constitutes a major portion of the flagellar organelle and consists of four rings (L,P,S, and M) mounted on a central rod. The rod consists of about 26 subunits of FlgG in the distal portion, and FlgB, FlgC and FlgF are thought to build up the proximal portion of the rod with about 6 subunits each.</text>
</comment>
<dbReference type="OrthoDB" id="9794148at2"/>
<dbReference type="GO" id="GO:0071978">
    <property type="term" value="P:bacterial-type flagellum-dependent swarming motility"/>
    <property type="evidence" value="ECO:0007669"/>
    <property type="project" value="TreeGrafter"/>
</dbReference>
<keyword evidence="9" id="KW-0282">Flagellum</keyword>
<name>A0A4D6XUN7_9GAMM</name>
<dbReference type="Proteomes" id="UP000298594">
    <property type="component" value="Chromosome"/>
</dbReference>
<keyword evidence="9" id="KW-0969">Cilium</keyword>
<dbReference type="PROSITE" id="PS00588">
    <property type="entry name" value="FLAGELLA_BB_ROD"/>
    <property type="match status" value="1"/>
</dbReference>
<comment type="similarity">
    <text evidence="2">Belongs to the flagella basal body rod proteins family.</text>
</comment>
<evidence type="ECO:0000313" key="10">
    <source>
        <dbReference type="Proteomes" id="UP000298594"/>
    </source>
</evidence>
<dbReference type="AlphaFoldDB" id="A0A4D6XUN7"/>
<organism evidence="9 10">
    <name type="scientific">Buchnera aphidicola</name>
    <name type="common">Brachycaudus cardui</name>
    <dbReference type="NCBI Taxonomy" id="557993"/>
    <lineage>
        <taxon>Bacteria</taxon>
        <taxon>Pseudomonadati</taxon>
        <taxon>Pseudomonadota</taxon>
        <taxon>Gammaproteobacteria</taxon>
        <taxon>Enterobacterales</taxon>
        <taxon>Erwiniaceae</taxon>
        <taxon>Buchnera</taxon>
    </lineage>
</organism>
<evidence type="ECO:0000313" key="9">
    <source>
        <dbReference type="EMBL" id="QCI20473.1"/>
    </source>
</evidence>
<feature type="domain" description="Flagellar basal-body/hook protein C-terminal" evidence="8">
    <location>
        <begin position="90"/>
        <end position="133"/>
    </location>
</feature>
<evidence type="ECO:0000256" key="5">
    <source>
        <dbReference type="ARBA" id="ARBA00025933"/>
    </source>
</evidence>
<dbReference type="RefSeq" id="WP_158359517.1">
    <property type="nucleotide sequence ID" value="NZ_CP034879.1"/>
</dbReference>
<dbReference type="InterPro" id="IPR001444">
    <property type="entry name" value="Flag_bb_rod_N"/>
</dbReference>
<dbReference type="InterPro" id="IPR006299">
    <property type="entry name" value="FlgC"/>
</dbReference>
<evidence type="ECO:0000256" key="6">
    <source>
        <dbReference type="RuleBase" id="RU362062"/>
    </source>
</evidence>
<reference evidence="9 10" key="1">
    <citation type="submission" date="2018-12" db="EMBL/GenBank/DDBJ databases">
        <authorList>
            <person name="Chong R.A."/>
        </authorList>
    </citation>
    <scope>NUCLEOTIDE SEQUENCE [LARGE SCALE GENOMIC DNA]</scope>
    <source>
        <strain evidence="9 10">Bca</strain>
    </source>
</reference>
<evidence type="ECO:0000256" key="2">
    <source>
        <dbReference type="ARBA" id="ARBA00009677"/>
    </source>
</evidence>
<keyword evidence="4 6" id="KW-0975">Bacterial flagellum</keyword>
<keyword evidence="9" id="KW-0966">Cell projection</keyword>
<accession>A0A4D6XUN7</accession>
<dbReference type="PANTHER" id="PTHR30435">
    <property type="entry name" value="FLAGELLAR PROTEIN"/>
    <property type="match status" value="1"/>
</dbReference>
<gene>
    <name evidence="9" type="primary">flgC</name>
    <name evidence="9" type="ORF">D9V67_01730</name>
</gene>
<evidence type="ECO:0000256" key="3">
    <source>
        <dbReference type="ARBA" id="ARBA00017941"/>
    </source>
</evidence>